<evidence type="ECO:0000256" key="1">
    <source>
        <dbReference type="SAM" id="MobiDB-lite"/>
    </source>
</evidence>
<dbReference type="EMBL" id="LWIC01000015">
    <property type="protein sequence ID" value="ORM19317.1"/>
    <property type="molecule type" value="Genomic_DNA"/>
</dbReference>
<reference evidence="2 3" key="1">
    <citation type="journal article" date="2016" name="Genome Biol. Evol.">
        <title>Pangenome and Phylogenomic Analysis of the Pathogenic Actinobacterium Rhodococcus equi.</title>
        <authorList>
            <person name="Anastasi E."/>
            <person name="MacArthur I."/>
            <person name="Scortti M."/>
            <person name="Alvarez S."/>
            <person name="Giguere S."/>
            <person name="Vazquez-Boland J.A."/>
        </authorList>
    </citation>
    <scope>NUCLEOTIDE SEQUENCE [LARGE SCALE GENOMIC DNA]</scope>
    <source>
        <strain evidence="2 3">PAM1271</strain>
    </source>
</reference>
<gene>
    <name evidence="2" type="ORF">A5N68_23460</name>
</gene>
<proteinExistence type="predicted"/>
<protein>
    <submittedName>
        <fullName evidence="2">Uncharacterized protein</fullName>
    </submittedName>
</protein>
<accession>A0AAE5INY5</accession>
<evidence type="ECO:0000313" key="3">
    <source>
        <dbReference type="Proteomes" id="UP000193518"/>
    </source>
</evidence>
<name>A0AAE5INY5_RHOHA</name>
<dbReference type="AlphaFoldDB" id="A0AAE5INY5"/>
<dbReference type="Proteomes" id="UP000193518">
    <property type="component" value="Unassembled WGS sequence"/>
</dbReference>
<comment type="caution">
    <text evidence="2">The sequence shown here is derived from an EMBL/GenBank/DDBJ whole genome shotgun (WGS) entry which is preliminary data.</text>
</comment>
<feature type="region of interest" description="Disordered" evidence="1">
    <location>
        <begin position="72"/>
        <end position="96"/>
    </location>
</feature>
<sequence>MPTAFDGFTVADKSTELPVVADSGAVTDNDVDTFGSLTTTFCADALEFVNPAPPVNSAVTANEPAALNVYGSTASPPDTGTAAPAGLPFTLNCTEP</sequence>
<evidence type="ECO:0000313" key="2">
    <source>
        <dbReference type="EMBL" id="ORM19317.1"/>
    </source>
</evidence>
<organism evidence="2 3">
    <name type="scientific">Rhodococcus hoagii</name>
    <name type="common">Corynebacterium equii</name>
    <dbReference type="NCBI Taxonomy" id="43767"/>
    <lineage>
        <taxon>Bacteria</taxon>
        <taxon>Bacillati</taxon>
        <taxon>Actinomycetota</taxon>
        <taxon>Actinomycetes</taxon>
        <taxon>Mycobacteriales</taxon>
        <taxon>Nocardiaceae</taxon>
        <taxon>Prescottella</taxon>
    </lineage>
</organism>